<protein>
    <submittedName>
        <fullName evidence="2">Uncharacterized protein</fullName>
    </submittedName>
</protein>
<dbReference type="EMBL" id="PPCN01000006">
    <property type="protein sequence ID" value="POF30622.1"/>
    <property type="molecule type" value="Genomic_DNA"/>
</dbReference>
<keyword evidence="1" id="KW-0812">Transmembrane</keyword>
<keyword evidence="1" id="KW-1133">Transmembrane helix</keyword>
<evidence type="ECO:0000256" key="1">
    <source>
        <dbReference type="SAM" id="Phobius"/>
    </source>
</evidence>
<feature type="transmembrane region" description="Helical" evidence="1">
    <location>
        <begin position="29"/>
        <end position="48"/>
    </location>
</feature>
<reference evidence="2 3" key="1">
    <citation type="submission" date="2018-01" db="EMBL/GenBank/DDBJ databases">
        <title>Genomic Encyclopedia of Archaeal and Bacterial Type Strains, Phase II (KMG-II): from individual species to whole genera.</title>
        <authorList>
            <person name="Goeker M."/>
        </authorList>
    </citation>
    <scope>NUCLEOTIDE SEQUENCE [LARGE SCALE GENOMIC DNA]</scope>
    <source>
        <strain evidence="2 3">DSM 17023</strain>
    </source>
</reference>
<proteinExistence type="predicted"/>
<dbReference type="Proteomes" id="UP000236959">
    <property type="component" value="Unassembled WGS sequence"/>
</dbReference>
<keyword evidence="3" id="KW-1185">Reference proteome</keyword>
<keyword evidence="1" id="KW-0472">Membrane</keyword>
<comment type="caution">
    <text evidence="2">The sequence shown here is derived from an EMBL/GenBank/DDBJ whole genome shotgun (WGS) entry which is preliminary data.</text>
</comment>
<name>A0A2S3USC6_9HYPH</name>
<evidence type="ECO:0000313" key="3">
    <source>
        <dbReference type="Proteomes" id="UP000236959"/>
    </source>
</evidence>
<organism evidence="2 3">
    <name type="scientific">Roseibium marinum</name>
    <dbReference type="NCBI Taxonomy" id="281252"/>
    <lineage>
        <taxon>Bacteria</taxon>
        <taxon>Pseudomonadati</taxon>
        <taxon>Pseudomonadota</taxon>
        <taxon>Alphaproteobacteria</taxon>
        <taxon>Hyphomicrobiales</taxon>
        <taxon>Stappiaceae</taxon>
        <taxon>Roseibium</taxon>
    </lineage>
</organism>
<sequence>MYFAMVLYLFAAAIVGLIGRNTAAGFIGMFLLSIIVSPLLALIFLFLLRPNKRERLRLEQARLDEEMRQTHRQTL</sequence>
<accession>A0A2S3USC6</accession>
<dbReference type="AlphaFoldDB" id="A0A2S3USC6"/>
<evidence type="ECO:0000313" key="2">
    <source>
        <dbReference type="EMBL" id="POF30622.1"/>
    </source>
</evidence>
<gene>
    <name evidence="2" type="ORF">CLV41_106236</name>
</gene>
<dbReference type="OrthoDB" id="9134123at2"/>
<dbReference type="RefSeq" id="WP_103223327.1">
    <property type="nucleotide sequence ID" value="NZ_PPCN01000006.1"/>
</dbReference>